<feature type="transmembrane region" description="Helical" evidence="6">
    <location>
        <begin position="145"/>
        <end position="166"/>
    </location>
</feature>
<evidence type="ECO:0000256" key="5">
    <source>
        <dbReference type="ARBA" id="ARBA00023136"/>
    </source>
</evidence>
<organism evidence="7 8">
    <name type="scientific">Oopsacas minuta</name>
    <dbReference type="NCBI Taxonomy" id="111878"/>
    <lineage>
        <taxon>Eukaryota</taxon>
        <taxon>Metazoa</taxon>
        <taxon>Porifera</taxon>
        <taxon>Hexactinellida</taxon>
        <taxon>Hexasterophora</taxon>
        <taxon>Lyssacinosida</taxon>
        <taxon>Leucopsacidae</taxon>
        <taxon>Oopsacas</taxon>
    </lineage>
</organism>
<sequence>MSFNPQAMRENSFESGNMLGFRQYSLNNEVRFDSNIRATPELLSLWTELKLAKSKLQTSAKISSLMAGFAMVAMIEIQYNVENTPIVLLVAFCIVTTILIFSHLISLAISSSILPTLDTISETYVPEIIYHSPHRKLNFFIQMSWFISNLWGNFLMVILVTLVLWIKFARYETTNVTHSIDNVIAPIIGTSIVIPILILLIIVSFYIYATMHKHKLSTQRNDIKELEGQVKSLKITAHQLGSI</sequence>
<reference evidence="7 8" key="1">
    <citation type="journal article" date="2023" name="BMC Biol.">
        <title>The compact genome of the sponge Oopsacas minuta (Hexactinellida) is lacking key metazoan core genes.</title>
        <authorList>
            <person name="Santini S."/>
            <person name="Schenkelaars Q."/>
            <person name="Jourda C."/>
            <person name="Duchesne M."/>
            <person name="Belahbib H."/>
            <person name="Rocher C."/>
            <person name="Selva M."/>
            <person name="Riesgo A."/>
            <person name="Vervoort M."/>
            <person name="Leys S.P."/>
            <person name="Kodjabachian L."/>
            <person name="Le Bivic A."/>
            <person name="Borchiellini C."/>
            <person name="Claverie J.M."/>
            <person name="Renard E."/>
        </authorList>
    </citation>
    <scope>NUCLEOTIDE SEQUENCE [LARGE SCALE GENOMIC DNA]</scope>
    <source>
        <strain evidence="7">SPO-2</strain>
    </source>
</reference>
<feature type="transmembrane region" description="Helical" evidence="6">
    <location>
        <begin position="186"/>
        <end position="209"/>
    </location>
</feature>
<evidence type="ECO:0000256" key="6">
    <source>
        <dbReference type="SAM" id="Phobius"/>
    </source>
</evidence>
<gene>
    <name evidence="7" type="ORF">LOD99_7007</name>
</gene>
<dbReference type="Pfam" id="PF07856">
    <property type="entry name" value="Orai-1"/>
    <property type="match status" value="1"/>
</dbReference>
<evidence type="ECO:0000256" key="2">
    <source>
        <dbReference type="ARBA" id="ARBA00008062"/>
    </source>
</evidence>
<keyword evidence="5 6" id="KW-0472">Membrane</keyword>
<evidence type="ECO:0000256" key="3">
    <source>
        <dbReference type="ARBA" id="ARBA00022692"/>
    </source>
</evidence>
<dbReference type="InterPro" id="IPR012446">
    <property type="entry name" value="CRAC_channel"/>
</dbReference>
<name>A0AAV7JKB1_9METZ</name>
<dbReference type="GO" id="GO:0015279">
    <property type="term" value="F:store-operated calcium channel activity"/>
    <property type="evidence" value="ECO:0007669"/>
    <property type="project" value="TreeGrafter"/>
</dbReference>
<dbReference type="Proteomes" id="UP001165289">
    <property type="component" value="Unassembled WGS sequence"/>
</dbReference>
<dbReference type="AlphaFoldDB" id="A0AAV7JKB1"/>
<protein>
    <submittedName>
        <fullName evidence="7">Calcium release-activated calcium channel protein 1-like isoform X3</fullName>
    </submittedName>
</protein>
<feature type="transmembrane region" description="Helical" evidence="6">
    <location>
        <begin position="86"/>
        <end position="109"/>
    </location>
</feature>
<dbReference type="Gene3D" id="1.20.140.140">
    <property type="entry name" value="Calcium release-activated calcium channel protein Orai"/>
    <property type="match status" value="1"/>
</dbReference>
<dbReference type="GO" id="GO:0016020">
    <property type="term" value="C:membrane"/>
    <property type="evidence" value="ECO:0007669"/>
    <property type="project" value="UniProtKB-SubCell"/>
</dbReference>
<dbReference type="PANTHER" id="PTHR31501:SF7">
    <property type="entry name" value="CALCIUM RELEASE-ACTIVATED CALCIUM CHANNEL PROTEIN 1"/>
    <property type="match status" value="1"/>
</dbReference>
<proteinExistence type="inferred from homology"/>
<comment type="similarity">
    <text evidence="2">Belongs to the Orai family.</text>
</comment>
<accession>A0AAV7JKB1</accession>
<keyword evidence="3 6" id="KW-0812">Transmembrane</keyword>
<comment type="subcellular location">
    <subcellularLocation>
        <location evidence="1">Membrane</location>
        <topology evidence="1">Multi-pass membrane protein</topology>
    </subcellularLocation>
</comment>
<comment type="caution">
    <text evidence="7">The sequence shown here is derived from an EMBL/GenBank/DDBJ whole genome shotgun (WGS) entry which is preliminary data.</text>
</comment>
<evidence type="ECO:0000313" key="8">
    <source>
        <dbReference type="Proteomes" id="UP001165289"/>
    </source>
</evidence>
<dbReference type="GO" id="GO:0002115">
    <property type="term" value="P:store-operated calcium entry"/>
    <property type="evidence" value="ECO:0007669"/>
    <property type="project" value="TreeGrafter"/>
</dbReference>
<evidence type="ECO:0000256" key="1">
    <source>
        <dbReference type="ARBA" id="ARBA00004141"/>
    </source>
</evidence>
<dbReference type="EMBL" id="JAKMXF010000324">
    <property type="protein sequence ID" value="KAI6648934.1"/>
    <property type="molecule type" value="Genomic_DNA"/>
</dbReference>
<dbReference type="InterPro" id="IPR038350">
    <property type="entry name" value="Orai_sf"/>
</dbReference>
<keyword evidence="4 6" id="KW-1133">Transmembrane helix</keyword>
<evidence type="ECO:0000313" key="7">
    <source>
        <dbReference type="EMBL" id="KAI6648934.1"/>
    </source>
</evidence>
<dbReference type="PANTHER" id="PTHR31501">
    <property type="entry name" value="CALCIUM RELEASE-ACTIVATED CALCIUM CHANNEL PROTEIN 1"/>
    <property type="match status" value="1"/>
</dbReference>
<evidence type="ECO:0000256" key="4">
    <source>
        <dbReference type="ARBA" id="ARBA00022989"/>
    </source>
</evidence>
<keyword evidence="8" id="KW-1185">Reference proteome</keyword>